<protein>
    <recommendedName>
        <fullName evidence="2">C-terminal of Roc COR-B domain-containing protein</fullName>
    </recommendedName>
</protein>
<dbReference type="EMBL" id="BFAA01017932">
    <property type="protein sequence ID" value="GCB76715.1"/>
    <property type="molecule type" value="Genomic_DNA"/>
</dbReference>
<organism evidence="3 4">
    <name type="scientific">Scyliorhinus torazame</name>
    <name type="common">Cloudy catshark</name>
    <name type="synonym">Catulus torazame</name>
    <dbReference type="NCBI Taxonomy" id="75743"/>
    <lineage>
        <taxon>Eukaryota</taxon>
        <taxon>Metazoa</taxon>
        <taxon>Chordata</taxon>
        <taxon>Craniata</taxon>
        <taxon>Vertebrata</taxon>
        <taxon>Chondrichthyes</taxon>
        <taxon>Elasmobranchii</taxon>
        <taxon>Galeomorphii</taxon>
        <taxon>Galeoidea</taxon>
        <taxon>Carcharhiniformes</taxon>
        <taxon>Scyliorhinidae</taxon>
        <taxon>Scyliorhinus</taxon>
    </lineage>
</organism>
<evidence type="ECO:0000313" key="3">
    <source>
        <dbReference type="EMBL" id="GCB76715.1"/>
    </source>
</evidence>
<proteinExistence type="predicted"/>
<dbReference type="Pfam" id="PF25497">
    <property type="entry name" value="COR-B"/>
    <property type="match status" value="1"/>
</dbReference>
<dbReference type="Proteomes" id="UP000288216">
    <property type="component" value="Unassembled WGS sequence"/>
</dbReference>
<dbReference type="AlphaFoldDB" id="A0A401PUD3"/>
<sequence>MIVRHDLLQQLNNIPAKTLKKESAFKPDKQKWINDFQAKATLHHKAIMILVKHQLNGKEDLHDIAEDMLGDEKGNGKLFQILEHFDICLTSKPQALNPDASVFRPGAPWSPSRNAPTLTYLFPSYLTDAKEVSKQWNGDSNDDLHTQAFFLPEIPQGFFHRVIIKLCNFIYSHWVGKKQCLLVCNGRKLLLKEHNEEANSYIEFRCKGNGENDFEGQWCLITMAIRKVEKLIEEWPGLHYSLKTPCRNHDCEHYFDWPDLDEKEEDIEQTSEEKIKTCENCGENFQTELLFCMSRGSRGQNGATADAKSPPTQQNIHSTYNITGNFVSGSCTMNIEEQVNLSFWL</sequence>
<gene>
    <name evidence="3" type="ORF">scyTo_0021025</name>
</gene>
<evidence type="ECO:0000259" key="2">
    <source>
        <dbReference type="Pfam" id="PF25497"/>
    </source>
</evidence>
<comment type="caution">
    <text evidence="3">The sequence shown here is derived from an EMBL/GenBank/DDBJ whole genome shotgun (WGS) entry which is preliminary data.</text>
</comment>
<feature type="domain" description="C-terminal of Roc COR-B" evidence="2">
    <location>
        <begin position="151"/>
        <end position="272"/>
    </location>
</feature>
<name>A0A401PUD3_SCYTO</name>
<dbReference type="STRING" id="75743.A0A401PUD3"/>
<keyword evidence="1" id="KW-0677">Repeat</keyword>
<accession>A0A401PUD3</accession>
<keyword evidence="4" id="KW-1185">Reference proteome</keyword>
<evidence type="ECO:0000313" key="4">
    <source>
        <dbReference type="Proteomes" id="UP000288216"/>
    </source>
</evidence>
<evidence type="ECO:0000256" key="1">
    <source>
        <dbReference type="ARBA" id="ARBA00022737"/>
    </source>
</evidence>
<reference evidence="3 4" key="1">
    <citation type="journal article" date="2018" name="Nat. Ecol. Evol.">
        <title>Shark genomes provide insights into elasmobranch evolution and the origin of vertebrates.</title>
        <authorList>
            <person name="Hara Y"/>
            <person name="Yamaguchi K"/>
            <person name="Onimaru K"/>
            <person name="Kadota M"/>
            <person name="Koyanagi M"/>
            <person name="Keeley SD"/>
            <person name="Tatsumi K"/>
            <person name="Tanaka K"/>
            <person name="Motone F"/>
            <person name="Kageyama Y"/>
            <person name="Nozu R"/>
            <person name="Adachi N"/>
            <person name="Nishimura O"/>
            <person name="Nakagawa R"/>
            <person name="Tanegashima C"/>
            <person name="Kiyatake I"/>
            <person name="Matsumoto R"/>
            <person name="Murakumo K"/>
            <person name="Nishida K"/>
            <person name="Terakita A"/>
            <person name="Kuratani S"/>
            <person name="Sato K"/>
            <person name="Hyodo S Kuraku.S."/>
        </authorList>
    </citation>
    <scope>NUCLEOTIDE SEQUENCE [LARGE SCALE GENOMIC DNA]</scope>
</reference>
<dbReference type="InterPro" id="IPR057263">
    <property type="entry name" value="COR-B"/>
</dbReference>
<dbReference type="OrthoDB" id="40118at2759"/>